<dbReference type="Gene3D" id="1.10.10.10">
    <property type="entry name" value="Winged helix-like DNA-binding domain superfamily/Winged helix DNA-binding domain"/>
    <property type="match status" value="1"/>
</dbReference>
<dbReference type="InterPro" id="IPR000525">
    <property type="entry name" value="Initiator_Rep_WH1"/>
</dbReference>
<proteinExistence type="predicted"/>
<reference evidence="2" key="2">
    <citation type="submission" date="2015-07" db="EMBL/GenBank/DDBJ databases">
        <title>Plasmids, circular viruses and viroids from rat gut.</title>
        <authorList>
            <person name="Jorgensen T.J."/>
            <person name="Hansen M.A."/>
            <person name="Xu Z."/>
            <person name="Tabak M.A."/>
            <person name="Sorensen S.J."/>
            <person name="Hansen L.H."/>
        </authorList>
    </citation>
    <scope>NUCLEOTIDE SEQUENCE</scope>
    <source>
        <plasmid evidence="2">pRGFK1080</plasmid>
    </source>
</reference>
<dbReference type="GO" id="GO:0006270">
    <property type="term" value="P:DNA replication initiation"/>
    <property type="evidence" value="ECO:0007669"/>
    <property type="project" value="InterPro"/>
</dbReference>
<name>A0A0H5Q300_9ZZZZ</name>
<dbReference type="InterPro" id="IPR036388">
    <property type="entry name" value="WH-like_DNA-bd_sf"/>
</dbReference>
<evidence type="ECO:0000259" key="1">
    <source>
        <dbReference type="Pfam" id="PF01051"/>
    </source>
</evidence>
<reference evidence="2" key="1">
    <citation type="submission" date="2015-06" db="EMBL/GenBank/DDBJ databases">
        <authorList>
            <person name="Joergensen T."/>
        </authorList>
    </citation>
    <scope>NUCLEOTIDE SEQUENCE</scope>
    <source>
        <plasmid evidence="2">pRGFK1080</plasmid>
    </source>
</reference>
<organism evidence="2">
    <name type="scientific">uncultured prokaryote</name>
    <dbReference type="NCBI Taxonomy" id="198431"/>
    <lineage>
        <taxon>unclassified sequences</taxon>
        <taxon>environmental samples</taxon>
    </lineage>
</organism>
<dbReference type="Pfam" id="PF01051">
    <property type="entry name" value="Rep3_N"/>
    <property type="match status" value="1"/>
</dbReference>
<accession>A0A0H5Q300</accession>
<dbReference type="AlphaFoldDB" id="A0A0H5Q300"/>
<dbReference type="EMBL" id="LN853661">
    <property type="protein sequence ID" value="CRY96411.1"/>
    <property type="molecule type" value="Genomic_DNA"/>
</dbReference>
<feature type="domain" description="Initiator Rep protein WH1" evidence="1">
    <location>
        <begin position="39"/>
        <end position="169"/>
    </location>
</feature>
<keyword evidence="2" id="KW-0614">Plasmid</keyword>
<protein>
    <recommendedName>
        <fullName evidence="1">Initiator Rep protein WH1 domain-containing protein</fullName>
    </recommendedName>
</protein>
<sequence>MCPMGKTVQVAADRAYDQSRTVLPAEVARGTYMQNPPGLAALKLMHLLIAKAGGRMGEDVEHRVRLSEVRGVEGLRNHDRASLAPLFAELQAAVLIHDDTEKKRLTIGGLLDIAEVDYRDELSGDLVISWYFSRMFTRAAAASNHWAILDRQTVFHLGSKYSLLLFQHIASLAKLDQVASKTFTVAELRSVLGVEPGKLERFSHFNSRAIQPAIAEINQLSRLTLTATPRKVGRTVASIEIAWAVKDDPSEAKRELSASQIGRRVRRDGTAEGVAAEFPETGGIAYSPRWRDLKRAAGCNMDDSLIAANFRRFLKERGIARNAVNIEKLFSDFCAKVGRV</sequence>
<geneLocation type="plasmid" evidence="2">
    <name>pRGFK1080</name>
</geneLocation>
<dbReference type="Pfam" id="PF21205">
    <property type="entry name" value="Rep3_C"/>
    <property type="match status" value="1"/>
</dbReference>
<dbReference type="InterPro" id="IPR036390">
    <property type="entry name" value="WH_DNA-bd_sf"/>
</dbReference>
<dbReference type="GO" id="GO:0003887">
    <property type="term" value="F:DNA-directed DNA polymerase activity"/>
    <property type="evidence" value="ECO:0007669"/>
    <property type="project" value="InterPro"/>
</dbReference>
<dbReference type="SUPFAM" id="SSF46785">
    <property type="entry name" value="Winged helix' DNA-binding domain"/>
    <property type="match status" value="1"/>
</dbReference>
<evidence type="ECO:0000313" key="2">
    <source>
        <dbReference type="EMBL" id="CRY96411.1"/>
    </source>
</evidence>